<sequence length="460" mass="47451">MTAEWEQTLGAGPLLGIAAGAVLLILFLVIQLRLHAFLVLVLVSLLTAVATGIPAGRVVSTLTDGFGGTLGSVALLIGLGAVLGRLIESSGGAKAVADSMVRIFGEKRAPFALGLTSLALGFPIFFDAGLIVMLPIIFAVARRIGGKNLLLFGFSGAVAFSVMHVFVPPHPGPVAAADFFEANIGLVLLLGLVIAFPTWYVSGYLWAKFVNSRYPMIVPALFGATDDDQPKNPPKTSTVMMILLLPLVLIFLNTGLNTLNTMGVTDADELWVQVLMLIGASPIALLITVLVALLVLGKFRGEKGSALEKLVDGTFGPVASVILITGAGGMFGGVLRASGIGDALSGSLAQLGLPVIVAAYVIAVILRLAQGSATVALVTTAGLIAPAVTGGDFSAMQAAAITLAAAAGSVFASHVNDSGFWLVGRLMGMDVKTTLKTWTVQQSIESVVGFALVLVIYLIF</sequence>
<keyword evidence="1" id="KW-0812">Transmembrane</keyword>
<feature type="transmembrane region" description="Helical" evidence="1">
    <location>
        <begin position="239"/>
        <end position="259"/>
    </location>
</feature>
<dbReference type="Proteomes" id="UP001519362">
    <property type="component" value="Unassembled WGS sequence"/>
</dbReference>
<comment type="caution">
    <text evidence="2">The sequence shown here is derived from an EMBL/GenBank/DDBJ whole genome shotgun (WGS) entry which is preliminary data.</text>
</comment>
<feature type="transmembrane region" description="Helical" evidence="1">
    <location>
        <begin position="437"/>
        <end position="459"/>
    </location>
</feature>
<reference evidence="2 3" key="1">
    <citation type="submission" date="2021-03" db="EMBL/GenBank/DDBJ databases">
        <title>Sequencing the genomes of 1000 actinobacteria strains.</title>
        <authorList>
            <person name="Klenk H.-P."/>
        </authorList>
    </citation>
    <scope>NUCLEOTIDE SEQUENCE [LARGE SCALE GENOMIC DNA]</scope>
    <source>
        <strain evidence="2 3">DSM 24221</strain>
    </source>
</reference>
<dbReference type="NCBIfam" id="TIGR00791">
    <property type="entry name" value="gntP"/>
    <property type="match status" value="1"/>
</dbReference>
<proteinExistence type="predicted"/>
<accession>A0ABS4ZL23</accession>
<feature type="transmembrane region" description="Helical" evidence="1">
    <location>
        <begin position="271"/>
        <end position="295"/>
    </location>
</feature>
<dbReference type="PIRSF" id="PIRSF002746">
    <property type="entry name" value="Gluconate_transporter"/>
    <property type="match status" value="1"/>
</dbReference>
<feature type="transmembrane region" description="Helical" evidence="1">
    <location>
        <begin position="148"/>
        <end position="167"/>
    </location>
</feature>
<dbReference type="InterPro" id="IPR003474">
    <property type="entry name" value="Glcn_transporter"/>
</dbReference>
<keyword evidence="3" id="KW-1185">Reference proteome</keyword>
<organism evidence="2 3">
    <name type="scientific">Microbacterium amylolyticum</name>
    <dbReference type="NCBI Taxonomy" id="936337"/>
    <lineage>
        <taxon>Bacteria</taxon>
        <taxon>Bacillati</taxon>
        <taxon>Actinomycetota</taxon>
        <taxon>Actinomycetes</taxon>
        <taxon>Micrococcales</taxon>
        <taxon>Microbacteriaceae</taxon>
        <taxon>Microbacterium</taxon>
    </lineage>
</organism>
<evidence type="ECO:0000313" key="2">
    <source>
        <dbReference type="EMBL" id="MBP2437655.1"/>
    </source>
</evidence>
<dbReference type="Pfam" id="PF02447">
    <property type="entry name" value="GntP_permease"/>
    <property type="match status" value="1"/>
</dbReference>
<protein>
    <submittedName>
        <fullName evidence="2">GntP family gluconate:H+ symporter</fullName>
    </submittedName>
</protein>
<feature type="transmembrane region" description="Helical" evidence="1">
    <location>
        <begin position="347"/>
        <end position="366"/>
    </location>
</feature>
<feature type="transmembrane region" description="Helical" evidence="1">
    <location>
        <begin position="315"/>
        <end position="335"/>
    </location>
</feature>
<keyword evidence="1" id="KW-1133">Transmembrane helix</keyword>
<evidence type="ECO:0000256" key="1">
    <source>
        <dbReference type="SAM" id="Phobius"/>
    </source>
</evidence>
<dbReference type="PANTHER" id="PTHR30354">
    <property type="entry name" value="GNT FAMILY GLUCONATE TRANSPORTER"/>
    <property type="match status" value="1"/>
</dbReference>
<feature type="transmembrane region" description="Helical" evidence="1">
    <location>
        <begin position="373"/>
        <end position="389"/>
    </location>
</feature>
<feature type="transmembrane region" description="Helical" evidence="1">
    <location>
        <begin position="187"/>
        <end position="207"/>
    </location>
</feature>
<feature type="transmembrane region" description="Helical" evidence="1">
    <location>
        <begin position="36"/>
        <end position="53"/>
    </location>
</feature>
<feature type="transmembrane region" description="Helical" evidence="1">
    <location>
        <begin position="118"/>
        <end position="141"/>
    </location>
</feature>
<feature type="transmembrane region" description="Helical" evidence="1">
    <location>
        <begin position="65"/>
        <end position="87"/>
    </location>
</feature>
<name>A0ABS4ZL23_9MICO</name>
<gene>
    <name evidence="2" type="ORF">JOF34_002241</name>
</gene>
<evidence type="ECO:0000313" key="3">
    <source>
        <dbReference type="Proteomes" id="UP001519362"/>
    </source>
</evidence>
<dbReference type="EMBL" id="JAGIOL010000001">
    <property type="protein sequence ID" value="MBP2437655.1"/>
    <property type="molecule type" value="Genomic_DNA"/>
</dbReference>
<keyword evidence="1" id="KW-0472">Membrane</keyword>
<dbReference type="RefSeq" id="WP_165133422.1">
    <property type="nucleotide sequence ID" value="NZ_CP049253.1"/>
</dbReference>
<feature type="transmembrane region" description="Helical" evidence="1">
    <location>
        <begin position="12"/>
        <end position="30"/>
    </location>
</feature>
<dbReference type="PANTHER" id="PTHR30354:SF25">
    <property type="entry name" value="INNER MEMBRANE PERMEASE YGBN"/>
    <property type="match status" value="1"/>
</dbReference>